<dbReference type="GO" id="GO:0006281">
    <property type="term" value="P:DNA repair"/>
    <property type="evidence" value="ECO:0007669"/>
    <property type="project" value="TreeGrafter"/>
</dbReference>
<keyword evidence="5" id="KW-0378">Hydrolase</keyword>
<dbReference type="InterPro" id="IPR036412">
    <property type="entry name" value="HAD-like_sf"/>
</dbReference>
<evidence type="ECO:0000256" key="3">
    <source>
        <dbReference type="ARBA" id="ARBA00006171"/>
    </source>
</evidence>
<comment type="catalytic activity">
    <reaction evidence="1">
        <text>2-phosphoglycolate + H2O = glycolate + phosphate</text>
        <dbReference type="Rhea" id="RHEA:14369"/>
        <dbReference type="ChEBI" id="CHEBI:15377"/>
        <dbReference type="ChEBI" id="CHEBI:29805"/>
        <dbReference type="ChEBI" id="CHEBI:43474"/>
        <dbReference type="ChEBI" id="CHEBI:58033"/>
        <dbReference type="EC" id="3.1.3.18"/>
    </reaction>
</comment>
<dbReference type="PANTHER" id="PTHR43434:SF1">
    <property type="entry name" value="PHOSPHOGLYCOLATE PHOSPHATASE"/>
    <property type="match status" value="1"/>
</dbReference>
<evidence type="ECO:0000256" key="2">
    <source>
        <dbReference type="ARBA" id="ARBA00004818"/>
    </source>
</evidence>
<comment type="pathway">
    <text evidence="2">Organic acid metabolism; glycolate biosynthesis; glycolate from 2-phosphoglycolate: step 1/1.</text>
</comment>
<dbReference type="SUPFAM" id="SSF56784">
    <property type="entry name" value="HAD-like"/>
    <property type="match status" value="1"/>
</dbReference>
<evidence type="ECO:0000313" key="5">
    <source>
        <dbReference type="EMBL" id="MDC7227375.1"/>
    </source>
</evidence>
<dbReference type="InterPro" id="IPR023198">
    <property type="entry name" value="PGP-like_dom2"/>
</dbReference>
<dbReference type="NCBIfam" id="TIGR01549">
    <property type="entry name" value="HAD-SF-IA-v1"/>
    <property type="match status" value="1"/>
</dbReference>
<protein>
    <recommendedName>
        <fullName evidence="4">phosphoglycolate phosphatase</fullName>
        <ecNumber evidence="4">3.1.3.18</ecNumber>
    </recommendedName>
</protein>
<comment type="caution">
    <text evidence="5">The sequence shown here is derived from an EMBL/GenBank/DDBJ whole genome shotgun (WGS) entry which is preliminary data.</text>
</comment>
<accession>A0AAJ1MN66</accession>
<comment type="similarity">
    <text evidence="3">Belongs to the HAD-like hydrolase superfamily. CbbY/CbbZ/Gph/YieH family.</text>
</comment>
<reference evidence="5 6" key="1">
    <citation type="submission" date="2022-12" db="EMBL/GenBank/DDBJ databases">
        <title>Metagenome assembled genome from gulf of manar.</title>
        <authorList>
            <person name="Kohli P."/>
            <person name="Pk S."/>
            <person name="Venkata Ramana C."/>
            <person name="Sasikala C."/>
        </authorList>
    </citation>
    <scope>NUCLEOTIDE SEQUENCE [LARGE SCALE GENOMIC DNA]</scope>
    <source>
        <strain evidence="5">JB008</strain>
    </source>
</reference>
<sequence>MKKAAIIFDHDGTLVNSIDSVAFCTNMVLRQWDFHELTNEEVLDGFPYPTAERFLYHTKSDDSAEAKLMADKFYELMNGIGIEHLKVYPGVREALDVLAGYGYSMGMVTNNQGLFVRKAAAHLHYAYDLEIILGEENVRASKPAPDGILQACAGLSARPENCWYIGDTETDCNAAKAAGLKSGAVTWGVHSEEQLRACGADEVFRTPAEMAGFFIRLDAGNKR</sequence>
<dbReference type="InterPro" id="IPR023214">
    <property type="entry name" value="HAD_sf"/>
</dbReference>
<proteinExistence type="inferred from homology"/>
<dbReference type="Gene3D" id="1.10.150.240">
    <property type="entry name" value="Putative phosphatase, domain 2"/>
    <property type="match status" value="1"/>
</dbReference>
<dbReference type="Pfam" id="PF13419">
    <property type="entry name" value="HAD_2"/>
    <property type="match status" value="1"/>
</dbReference>
<dbReference type="AlphaFoldDB" id="A0AAJ1MN66"/>
<dbReference type="InterPro" id="IPR050155">
    <property type="entry name" value="HAD-like_hydrolase_sf"/>
</dbReference>
<dbReference type="InterPro" id="IPR006439">
    <property type="entry name" value="HAD-SF_hydro_IA"/>
</dbReference>
<dbReference type="PANTHER" id="PTHR43434">
    <property type="entry name" value="PHOSPHOGLYCOLATE PHOSPHATASE"/>
    <property type="match status" value="1"/>
</dbReference>
<evidence type="ECO:0000256" key="4">
    <source>
        <dbReference type="ARBA" id="ARBA00013078"/>
    </source>
</evidence>
<evidence type="ECO:0000256" key="1">
    <source>
        <dbReference type="ARBA" id="ARBA00000830"/>
    </source>
</evidence>
<name>A0AAJ1MN66_9SPIO</name>
<evidence type="ECO:0000313" key="6">
    <source>
        <dbReference type="Proteomes" id="UP001221217"/>
    </source>
</evidence>
<gene>
    <name evidence="5" type="ORF">PQJ61_11490</name>
</gene>
<dbReference type="NCBIfam" id="TIGR01509">
    <property type="entry name" value="HAD-SF-IA-v3"/>
    <property type="match status" value="1"/>
</dbReference>
<dbReference type="EMBL" id="JAQQAL010000024">
    <property type="protein sequence ID" value="MDC7227375.1"/>
    <property type="molecule type" value="Genomic_DNA"/>
</dbReference>
<dbReference type="Gene3D" id="3.40.50.1000">
    <property type="entry name" value="HAD superfamily/HAD-like"/>
    <property type="match status" value="1"/>
</dbReference>
<dbReference type="SFLD" id="SFLDG01129">
    <property type="entry name" value="C1.5:_HAD__Beta-PGM__Phosphata"/>
    <property type="match status" value="1"/>
</dbReference>
<dbReference type="GO" id="GO:0008967">
    <property type="term" value="F:phosphoglycolate phosphatase activity"/>
    <property type="evidence" value="ECO:0007669"/>
    <property type="project" value="UniProtKB-EC"/>
</dbReference>
<organism evidence="5 6">
    <name type="scientific">Candidatus Thalassospirochaeta sargassi</name>
    <dbReference type="NCBI Taxonomy" id="3119039"/>
    <lineage>
        <taxon>Bacteria</taxon>
        <taxon>Pseudomonadati</taxon>
        <taxon>Spirochaetota</taxon>
        <taxon>Spirochaetia</taxon>
        <taxon>Spirochaetales</taxon>
        <taxon>Spirochaetaceae</taxon>
        <taxon>Candidatus Thalassospirochaeta</taxon>
    </lineage>
</organism>
<dbReference type="InterPro" id="IPR041492">
    <property type="entry name" value="HAD_2"/>
</dbReference>
<dbReference type="SFLD" id="SFLDS00003">
    <property type="entry name" value="Haloacid_Dehalogenase"/>
    <property type="match status" value="1"/>
</dbReference>
<dbReference type="Proteomes" id="UP001221217">
    <property type="component" value="Unassembled WGS sequence"/>
</dbReference>
<dbReference type="EC" id="3.1.3.18" evidence="4"/>